<evidence type="ECO:0000313" key="5">
    <source>
        <dbReference type="EMBL" id="MDV6227427.1"/>
    </source>
</evidence>
<comment type="pathway">
    <text evidence="2">Organic acid metabolism; glycolate biosynthesis; glycolate from 2-phosphoglycolate: step 1/1.</text>
</comment>
<dbReference type="RefSeq" id="WP_317561698.1">
    <property type="nucleotide sequence ID" value="NZ_JAWLIP010000006.1"/>
</dbReference>
<proteinExistence type="inferred from homology"/>
<evidence type="ECO:0000256" key="2">
    <source>
        <dbReference type="ARBA" id="ARBA00004818"/>
    </source>
</evidence>
<protein>
    <recommendedName>
        <fullName evidence="4">phosphoglycolate phosphatase</fullName>
        <ecNumber evidence="4">3.1.3.18</ecNumber>
    </recommendedName>
</protein>
<keyword evidence="5" id="KW-0378">Hydrolase</keyword>
<reference evidence="5 6" key="1">
    <citation type="submission" date="2023-10" db="EMBL/GenBank/DDBJ databases">
        <authorList>
            <person name="Venkata Ramana C."/>
            <person name="Sasikala C."/>
            <person name="Dhurka M."/>
        </authorList>
    </citation>
    <scope>NUCLEOTIDE SEQUENCE [LARGE SCALE GENOMIC DNA]</scope>
    <source>
        <strain evidence="5 6">KCTC 32151</strain>
    </source>
</reference>
<dbReference type="PANTHER" id="PTHR43434">
    <property type="entry name" value="PHOSPHOGLYCOLATE PHOSPHATASE"/>
    <property type="match status" value="1"/>
</dbReference>
<evidence type="ECO:0000256" key="3">
    <source>
        <dbReference type="ARBA" id="ARBA00006171"/>
    </source>
</evidence>
<dbReference type="InterPro" id="IPR036412">
    <property type="entry name" value="HAD-like_sf"/>
</dbReference>
<comment type="similarity">
    <text evidence="3">Belongs to the HAD-like hydrolase superfamily. CbbY/CbbZ/Gph/YieH family.</text>
</comment>
<dbReference type="SFLD" id="SFLDS00003">
    <property type="entry name" value="Haloacid_Dehalogenase"/>
    <property type="match status" value="1"/>
</dbReference>
<evidence type="ECO:0000313" key="6">
    <source>
        <dbReference type="Proteomes" id="UP001185659"/>
    </source>
</evidence>
<dbReference type="InterPro" id="IPR023214">
    <property type="entry name" value="HAD_sf"/>
</dbReference>
<dbReference type="Gene3D" id="3.40.50.1000">
    <property type="entry name" value="HAD superfamily/HAD-like"/>
    <property type="match status" value="1"/>
</dbReference>
<dbReference type="SUPFAM" id="SSF56784">
    <property type="entry name" value="HAD-like"/>
    <property type="match status" value="1"/>
</dbReference>
<comment type="caution">
    <text evidence="5">The sequence shown here is derived from an EMBL/GenBank/DDBJ whole genome shotgun (WGS) entry which is preliminary data.</text>
</comment>
<dbReference type="InterPro" id="IPR006439">
    <property type="entry name" value="HAD-SF_hydro_IA"/>
</dbReference>
<dbReference type="InterPro" id="IPR041492">
    <property type="entry name" value="HAD_2"/>
</dbReference>
<dbReference type="SFLD" id="SFLDG01135">
    <property type="entry name" value="C1.5.6:_HAD__Beta-PGM__Phospha"/>
    <property type="match status" value="1"/>
</dbReference>
<name>A0ABU4AMF4_9HYPH</name>
<dbReference type="NCBIfam" id="TIGR01509">
    <property type="entry name" value="HAD-SF-IA-v3"/>
    <property type="match status" value="1"/>
</dbReference>
<keyword evidence="6" id="KW-1185">Reference proteome</keyword>
<dbReference type="InterPro" id="IPR050155">
    <property type="entry name" value="HAD-like_hydrolase_sf"/>
</dbReference>
<dbReference type="InterPro" id="IPR023198">
    <property type="entry name" value="PGP-like_dom2"/>
</dbReference>
<evidence type="ECO:0000256" key="4">
    <source>
        <dbReference type="ARBA" id="ARBA00013078"/>
    </source>
</evidence>
<dbReference type="Proteomes" id="UP001185659">
    <property type="component" value="Unassembled WGS sequence"/>
</dbReference>
<comment type="catalytic activity">
    <reaction evidence="1">
        <text>2-phosphoglycolate + H2O = glycolate + phosphate</text>
        <dbReference type="Rhea" id="RHEA:14369"/>
        <dbReference type="ChEBI" id="CHEBI:15377"/>
        <dbReference type="ChEBI" id="CHEBI:29805"/>
        <dbReference type="ChEBI" id="CHEBI:43474"/>
        <dbReference type="ChEBI" id="CHEBI:58033"/>
        <dbReference type="EC" id="3.1.3.18"/>
    </reaction>
</comment>
<gene>
    <name evidence="5" type="ORF">R2G56_14100</name>
</gene>
<sequence>MSTFDLVIFDCDGVLIDSEPLASRTLARAMTAAGMPISSQQALVDFTGKSLGDIRQTLLERGLEDFEGLHRDWQAELFGSFASDLRPMAGIEDLLDRLDAPICVASNSGHERLRASLGLTPLWQRFAPRVFSADDVPRPKPAPDLVQHCLERCGARPERSVMIDDSAHGIAAARAAGVLPIGFVDPADIRPDRAERLAEAGAHHIVTGAGALSALLDPMIIAERKVACPA</sequence>
<evidence type="ECO:0000256" key="1">
    <source>
        <dbReference type="ARBA" id="ARBA00000830"/>
    </source>
</evidence>
<dbReference type="EMBL" id="JAWLIP010000006">
    <property type="protein sequence ID" value="MDV6227427.1"/>
    <property type="molecule type" value="Genomic_DNA"/>
</dbReference>
<accession>A0ABU4AMF4</accession>
<dbReference type="Gene3D" id="1.10.150.240">
    <property type="entry name" value="Putative phosphatase, domain 2"/>
    <property type="match status" value="1"/>
</dbReference>
<dbReference type="Pfam" id="PF13419">
    <property type="entry name" value="HAD_2"/>
    <property type="match status" value="1"/>
</dbReference>
<dbReference type="PANTHER" id="PTHR43434:SF1">
    <property type="entry name" value="PHOSPHOGLYCOLATE PHOSPHATASE"/>
    <property type="match status" value="1"/>
</dbReference>
<dbReference type="SFLD" id="SFLDG01129">
    <property type="entry name" value="C1.5:_HAD__Beta-PGM__Phosphata"/>
    <property type="match status" value="1"/>
</dbReference>
<dbReference type="EC" id="3.1.3.18" evidence="4"/>
<organism evidence="5 6">
    <name type="scientific">Nitratireductor aquimarinus</name>
    <dbReference type="NCBI Taxonomy" id="889300"/>
    <lineage>
        <taxon>Bacteria</taxon>
        <taxon>Pseudomonadati</taxon>
        <taxon>Pseudomonadota</taxon>
        <taxon>Alphaproteobacteria</taxon>
        <taxon>Hyphomicrobiales</taxon>
        <taxon>Phyllobacteriaceae</taxon>
        <taxon>Nitratireductor</taxon>
    </lineage>
</organism>
<dbReference type="GO" id="GO:0016787">
    <property type="term" value="F:hydrolase activity"/>
    <property type="evidence" value="ECO:0007669"/>
    <property type="project" value="UniProtKB-KW"/>
</dbReference>